<accession>A0ABR6BFU1</accession>
<organism evidence="2 3">
    <name type="scientific">Kutzneria viridogrisea</name>
    <dbReference type="NCBI Taxonomy" id="47990"/>
    <lineage>
        <taxon>Bacteria</taxon>
        <taxon>Bacillati</taxon>
        <taxon>Actinomycetota</taxon>
        <taxon>Actinomycetes</taxon>
        <taxon>Pseudonocardiales</taxon>
        <taxon>Pseudonocardiaceae</taxon>
        <taxon>Kutzneria</taxon>
    </lineage>
</organism>
<feature type="region of interest" description="Disordered" evidence="1">
    <location>
        <begin position="39"/>
        <end position="61"/>
    </location>
</feature>
<comment type="caution">
    <text evidence="2">The sequence shown here is derived from an EMBL/GenBank/DDBJ whole genome shotgun (WGS) entry which is preliminary data.</text>
</comment>
<evidence type="ECO:0000313" key="2">
    <source>
        <dbReference type="EMBL" id="MBA8925743.1"/>
    </source>
</evidence>
<dbReference type="EMBL" id="JACJID010000002">
    <property type="protein sequence ID" value="MBA8925743.1"/>
    <property type="molecule type" value="Genomic_DNA"/>
</dbReference>
<keyword evidence="3" id="KW-1185">Reference proteome</keyword>
<proteinExistence type="predicted"/>
<evidence type="ECO:0000313" key="3">
    <source>
        <dbReference type="Proteomes" id="UP000517916"/>
    </source>
</evidence>
<name>A0ABR6BFU1_9PSEU</name>
<dbReference type="Proteomes" id="UP000517916">
    <property type="component" value="Unassembled WGS sequence"/>
</dbReference>
<evidence type="ECO:0008006" key="4">
    <source>
        <dbReference type="Google" id="ProtNLM"/>
    </source>
</evidence>
<reference evidence="2 3" key="1">
    <citation type="submission" date="2020-08" db="EMBL/GenBank/DDBJ databases">
        <title>Genomic Encyclopedia of Archaeal and Bacterial Type Strains, Phase II (KMG-II): from individual species to whole genera.</title>
        <authorList>
            <person name="Goeker M."/>
        </authorList>
    </citation>
    <scope>NUCLEOTIDE SEQUENCE [LARGE SCALE GENOMIC DNA]</scope>
    <source>
        <strain evidence="2 3">DSM 43850</strain>
    </source>
</reference>
<protein>
    <recommendedName>
        <fullName evidence="4">YlxR domain-containing protein</fullName>
    </recommendedName>
</protein>
<sequence>MHPDPDCLRTAERRRAFPRAFRLTGALDLAALAAHIGAVSGSTGSDPGVPGHDTAGHTRGG</sequence>
<evidence type="ECO:0000256" key="1">
    <source>
        <dbReference type="SAM" id="MobiDB-lite"/>
    </source>
</evidence>
<gene>
    <name evidence="2" type="ORF">BC739_002942</name>
</gene>